<comment type="caution">
    <text evidence="2">The sequence shown here is derived from an EMBL/GenBank/DDBJ whole genome shotgun (WGS) entry which is preliminary data.</text>
</comment>
<sequence length="84" mass="9706">MIKDSSQNRFLLEEMITMKDFCHPNVMSLKFVTIVCPIQPSYTIPSLALVFPYMHYGDLHSYVRDESNSPRLCDLINYSTQIAS</sequence>
<name>A0A1Y3BUP3_EURMA</name>
<evidence type="ECO:0000259" key="1">
    <source>
        <dbReference type="Pfam" id="PF07714"/>
    </source>
</evidence>
<dbReference type="GO" id="GO:0005886">
    <property type="term" value="C:plasma membrane"/>
    <property type="evidence" value="ECO:0007669"/>
    <property type="project" value="TreeGrafter"/>
</dbReference>
<proteinExistence type="predicted"/>
<dbReference type="GO" id="GO:0043235">
    <property type="term" value="C:receptor complex"/>
    <property type="evidence" value="ECO:0007669"/>
    <property type="project" value="TreeGrafter"/>
</dbReference>
<accession>A0A1Y3BUP3</accession>
<dbReference type="OrthoDB" id="6417648at2759"/>
<dbReference type="Proteomes" id="UP000194236">
    <property type="component" value="Unassembled WGS sequence"/>
</dbReference>
<keyword evidence="3" id="KW-1185">Reference proteome</keyword>
<dbReference type="InterPro" id="IPR011009">
    <property type="entry name" value="Kinase-like_dom_sf"/>
</dbReference>
<reference evidence="2 3" key="1">
    <citation type="submission" date="2017-03" db="EMBL/GenBank/DDBJ databases">
        <title>Genome Survey of Euroglyphus maynei.</title>
        <authorList>
            <person name="Arlian L.G."/>
            <person name="Morgan M.S."/>
            <person name="Rider S.D."/>
        </authorList>
    </citation>
    <scope>NUCLEOTIDE SEQUENCE [LARGE SCALE GENOMIC DNA]</scope>
    <source>
        <strain evidence="2">Arlian Lab</strain>
        <tissue evidence="2">Whole body</tissue>
    </source>
</reference>
<dbReference type="SUPFAM" id="SSF56112">
    <property type="entry name" value="Protein kinase-like (PK-like)"/>
    <property type="match status" value="1"/>
</dbReference>
<organism evidence="2 3">
    <name type="scientific">Euroglyphus maynei</name>
    <name type="common">Mayne's house dust mite</name>
    <dbReference type="NCBI Taxonomy" id="6958"/>
    <lineage>
        <taxon>Eukaryota</taxon>
        <taxon>Metazoa</taxon>
        <taxon>Ecdysozoa</taxon>
        <taxon>Arthropoda</taxon>
        <taxon>Chelicerata</taxon>
        <taxon>Arachnida</taxon>
        <taxon>Acari</taxon>
        <taxon>Acariformes</taxon>
        <taxon>Sarcoptiformes</taxon>
        <taxon>Astigmata</taxon>
        <taxon>Psoroptidia</taxon>
        <taxon>Analgoidea</taxon>
        <taxon>Pyroglyphidae</taxon>
        <taxon>Pyroglyphinae</taxon>
        <taxon>Euroglyphus</taxon>
    </lineage>
</organism>
<dbReference type="GO" id="GO:0004714">
    <property type="term" value="F:transmembrane receptor protein tyrosine kinase activity"/>
    <property type="evidence" value="ECO:0007669"/>
    <property type="project" value="TreeGrafter"/>
</dbReference>
<dbReference type="Pfam" id="PF07714">
    <property type="entry name" value="PK_Tyr_Ser-Thr"/>
    <property type="match status" value="1"/>
</dbReference>
<dbReference type="PANTHER" id="PTHR24416:SF617">
    <property type="entry name" value="RET ONCOGENE, ISOFORM A"/>
    <property type="match status" value="1"/>
</dbReference>
<dbReference type="AlphaFoldDB" id="A0A1Y3BUP3"/>
<dbReference type="Gene3D" id="1.10.510.10">
    <property type="entry name" value="Transferase(Phosphotransferase) domain 1"/>
    <property type="match status" value="1"/>
</dbReference>
<protein>
    <recommendedName>
        <fullName evidence="1">Serine-threonine/tyrosine-protein kinase catalytic domain-containing protein</fullName>
    </recommendedName>
</protein>
<feature type="domain" description="Serine-threonine/tyrosine-protein kinase catalytic" evidence="1">
    <location>
        <begin position="4"/>
        <end position="84"/>
    </location>
</feature>
<dbReference type="PANTHER" id="PTHR24416">
    <property type="entry name" value="TYROSINE-PROTEIN KINASE RECEPTOR"/>
    <property type="match status" value="1"/>
</dbReference>
<dbReference type="EMBL" id="MUJZ01002502">
    <property type="protein sequence ID" value="OTF83708.1"/>
    <property type="molecule type" value="Genomic_DNA"/>
</dbReference>
<evidence type="ECO:0000313" key="2">
    <source>
        <dbReference type="EMBL" id="OTF83708.1"/>
    </source>
</evidence>
<dbReference type="InterPro" id="IPR001245">
    <property type="entry name" value="Ser-Thr/Tyr_kinase_cat_dom"/>
</dbReference>
<evidence type="ECO:0000313" key="3">
    <source>
        <dbReference type="Proteomes" id="UP000194236"/>
    </source>
</evidence>
<dbReference type="InterPro" id="IPR050122">
    <property type="entry name" value="RTK"/>
</dbReference>
<gene>
    <name evidence="2" type="ORF">BLA29_015139</name>
</gene>
<feature type="non-terminal residue" evidence="2">
    <location>
        <position position="84"/>
    </location>
</feature>
<dbReference type="GO" id="GO:0007169">
    <property type="term" value="P:cell surface receptor protein tyrosine kinase signaling pathway"/>
    <property type="evidence" value="ECO:0007669"/>
    <property type="project" value="TreeGrafter"/>
</dbReference>